<dbReference type="NCBIfam" id="TIGR00901">
    <property type="entry name" value="2A0125"/>
    <property type="match status" value="1"/>
</dbReference>
<feature type="transmembrane region" description="Helical" evidence="6">
    <location>
        <begin position="326"/>
        <end position="346"/>
    </location>
</feature>
<dbReference type="InterPro" id="IPR011701">
    <property type="entry name" value="MFS"/>
</dbReference>
<dbReference type="Pfam" id="PF07690">
    <property type="entry name" value="MFS_1"/>
    <property type="match status" value="1"/>
</dbReference>
<feature type="transmembrane region" description="Helical" evidence="6">
    <location>
        <begin position="391"/>
        <end position="411"/>
    </location>
</feature>
<feature type="transmembrane region" description="Helical" evidence="6">
    <location>
        <begin position="85"/>
        <end position="104"/>
    </location>
</feature>
<feature type="transmembrane region" description="Helical" evidence="6">
    <location>
        <begin position="259"/>
        <end position="282"/>
    </location>
</feature>
<evidence type="ECO:0000256" key="5">
    <source>
        <dbReference type="ARBA" id="ARBA00023136"/>
    </source>
</evidence>
<accession>A0ABT3A6Z4</accession>
<evidence type="ECO:0000256" key="3">
    <source>
        <dbReference type="ARBA" id="ARBA00022692"/>
    </source>
</evidence>
<gene>
    <name evidence="7" type="ORF">OE749_07130</name>
</gene>
<dbReference type="EMBL" id="JAOWKX010000003">
    <property type="protein sequence ID" value="MCV2884463.1"/>
    <property type="molecule type" value="Genomic_DNA"/>
</dbReference>
<sequence>MQHQFSHILRVYRDRRLLNVFLFGIASGFPWVMIGSAMTAWLKEDGLSRSAIGFFGSIFIAYSINFLWSPLLDRIKLPYLGLRRGWIFTTQIGIVVSCCILATMDISNSLYMIAIVSFGIALLSATQDIAIDAYRIDVIHPNEKDKMAGAASMATAGWWTGYGGLGAIPFFIADSPDWQWSEIYYVLAAIMAVLMLNALLVKEPITQREKTQEKAEAEYEEWLQEKGQVDSKWSAVNSWLLVTVVEPFRDFFTRNGTRFALAIIMFIFLFKMGEAFLGRMSIVFYKEIGFSNADIGAISKMLNWWVTIVFAVIGGMVNIRYGIYRGLLTGGIAMAASNLMFAWMAAVGPDKALFAATVFVDGFTAAWSSVALVAFISLLCNQAFSASQYALMASLGVLGRTSLASASGVLVDWMDGNWQAFFVLTALMVIPSLLFLYAIRDRIHALEARNNATL</sequence>
<feature type="transmembrane region" description="Helical" evidence="6">
    <location>
        <begin position="352"/>
        <end position="379"/>
    </location>
</feature>
<evidence type="ECO:0000256" key="6">
    <source>
        <dbReference type="SAM" id="Phobius"/>
    </source>
</evidence>
<proteinExistence type="predicted"/>
<dbReference type="PANTHER" id="PTHR12778:SF10">
    <property type="entry name" value="MAJOR FACILITATOR SUPERFAMILY DOMAIN-CONTAINING PROTEIN 3"/>
    <property type="match status" value="1"/>
</dbReference>
<reference evidence="7 8" key="1">
    <citation type="submission" date="2022-10" db="EMBL/GenBank/DDBJ databases">
        <title>Aestuariibacter sp. AA17 isolated from Montipora capitata coral fragment.</title>
        <authorList>
            <person name="Emsley S.A."/>
            <person name="Pfannmuller K.M."/>
            <person name="Loughran R.M."/>
            <person name="Shlafstein M."/>
            <person name="Papke E."/>
            <person name="Saw J.H."/>
            <person name="Ushijima B."/>
            <person name="Videau P."/>
        </authorList>
    </citation>
    <scope>NUCLEOTIDE SEQUENCE [LARGE SCALE GENOMIC DNA]</scope>
    <source>
        <strain evidence="7 8">AA17</strain>
    </source>
</reference>
<organism evidence="7 8">
    <name type="scientific">Fluctibacter corallii</name>
    <dbReference type="NCBI Taxonomy" id="2984329"/>
    <lineage>
        <taxon>Bacteria</taxon>
        <taxon>Pseudomonadati</taxon>
        <taxon>Pseudomonadota</taxon>
        <taxon>Gammaproteobacteria</taxon>
        <taxon>Alteromonadales</taxon>
        <taxon>Alteromonadaceae</taxon>
        <taxon>Fluctibacter</taxon>
    </lineage>
</organism>
<keyword evidence="5 6" id="KW-0472">Membrane</keyword>
<keyword evidence="4 6" id="KW-1133">Transmembrane helix</keyword>
<evidence type="ECO:0000256" key="4">
    <source>
        <dbReference type="ARBA" id="ARBA00022989"/>
    </source>
</evidence>
<keyword evidence="2" id="KW-0813">Transport</keyword>
<dbReference type="InterPro" id="IPR036259">
    <property type="entry name" value="MFS_trans_sf"/>
</dbReference>
<feature type="transmembrane region" description="Helical" evidence="6">
    <location>
        <begin position="110"/>
        <end position="126"/>
    </location>
</feature>
<feature type="transmembrane region" description="Helical" evidence="6">
    <location>
        <begin position="183"/>
        <end position="201"/>
    </location>
</feature>
<feature type="transmembrane region" description="Helical" evidence="6">
    <location>
        <begin position="417"/>
        <end position="439"/>
    </location>
</feature>
<dbReference type="Gene3D" id="1.20.1250.20">
    <property type="entry name" value="MFS general substrate transporter like domains"/>
    <property type="match status" value="2"/>
</dbReference>
<evidence type="ECO:0000256" key="2">
    <source>
        <dbReference type="ARBA" id="ARBA00022448"/>
    </source>
</evidence>
<dbReference type="SUPFAM" id="SSF103473">
    <property type="entry name" value="MFS general substrate transporter"/>
    <property type="match status" value="1"/>
</dbReference>
<name>A0ABT3A6Z4_9ALTE</name>
<dbReference type="RefSeq" id="WP_263711728.1">
    <property type="nucleotide sequence ID" value="NZ_JAOWKX010000003.1"/>
</dbReference>
<feature type="transmembrane region" description="Helical" evidence="6">
    <location>
        <begin position="20"/>
        <end position="42"/>
    </location>
</feature>
<evidence type="ECO:0000313" key="8">
    <source>
        <dbReference type="Proteomes" id="UP001652504"/>
    </source>
</evidence>
<protein>
    <submittedName>
        <fullName evidence="7">MFS transporter</fullName>
    </submittedName>
</protein>
<dbReference type="PANTHER" id="PTHR12778">
    <property type="entry name" value="SOLUTE CARRIER FAMILY 33 ACETYL-COA TRANSPORTER -RELATED"/>
    <property type="match status" value="1"/>
</dbReference>
<dbReference type="InterPro" id="IPR004752">
    <property type="entry name" value="AmpG_permease/AT-1"/>
</dbReference>
<comment type="caution">
    <text evidence="7">The sequence shown here is derived from an EMBL/GenBank/DDBJ whole genome shotgun (WGS) entry which is preliminary data.</text>
</comment>
<dbReference type="Proteomes" id="UP001652504">
    <property type="component" value="Unassembled WGS sequence"/>
</dbReference>
<feature type="transmembrane region" description="Helical" evidence="6">
    <location>
        <begin position="302"/>
        <end position="319"/>
    </location>
</feature>
<feature type="transmembrane region" description="Helical" evidence="6">
    <location>
        <begin position="54"/>
        <end position="73"/>
    </location>
</feature>
<feature type="transmembrane region" description="Helical" evidence="6">
    <location>
        <begin position="147"/>
        <end position="171"/>
    </location>
</feature>
<evidence type="ECO:0000313" key="7">
    <source>
        <dbReference type="EMBL" id="MCV2884463.1"/>
    </source>
</evidence>
<comment type="subcellular location">
    <subcellularLocation>
        <location evidence="1">Membrane</location>
        <topology evidence="1">Multi-pass membrane protein</topology>
    </subcellularLocation>
</comment>
<evidence type="ECO:0000256" key="1">
    <source>
        <dbReference type="ARBA" id="ARBA00004141"/>
    </source>
</evidence>
<keyword evidence="8" id="KW-1185">Reference proteome</keyword>
<keyword evidence="3 6" id="KW-0812">Transmembrane</keyword>